<feature type="transmembrane region" description="Helical" evidence="2">
    <location>
        <begin position="294"/>
        <end position="319"/>
    </location>
</feature>
<evidence type="ECO:0000256" key="2">
    <source>
        <dbReference type="SAM" id="Phobius"/>
    </source>
</evidence>
<dbReference type="OrthoDB" id="9767931at2"/>
<evidence type="ECO:0000256" key="1">
    <source>
        <dbReference type="SAM" id="MobiDB-lite"/>
    </source>
</evidence>
<accession>G5INT7</accession>
<sequence length="524" mass="60152">MNEETMNGNQNVEPAVSAPEAETSVPPVSPEQEMINQRNLARKEEQEALKRENERQEACVKVVGEQFGYYGLLSLAYGIIYSLCLYKNTSGILVPVFTAVSYGMAYLVLKKMNMPIKKWSYYLAALSLLISISTCRTASYFFIFFNKQAVLLLWWVFWLHQFYEDDAWNIGKYFCTIFQFLFRIVCALGYPFKHCASYVKSLKNQKSRNVVLVLFGVVVAIPLVSILTILLSEADMVFQNILTTFLDTFLKPSTVIGVVAKTLFGVVAFYCIICEVSRKGIREEVEDRRKQEPIVAITAMGLVGVLYVMFCGIQIVYLFMGKGVLPDDMTYSEYARQGFFQLVFVSLLNLVLVLLCLKYFKKNRVLNVVLTIISLCTYVMMASAGYRMMLYISEYHLTLLRILVLWFLAVLAVLMAGVLMIIYRNDFPLFRYCIVVISAAYFALAWSKPDFIIARYNMSHEAELSYDSVYYLTHLSADAAPEVSKLIGSKWDEYGNVQNYLAWSHKEMSWRTYNFSYAKAKQYQ</sequence>
<feature type="transmembrane region" description="Helical" evidence="2">
    <location>
        <begin position="429"/>
        <end position="447"/>
    </location>
</feature>
<dbReference type="Pfam" id="PF13687">
    <property type="entry name" value="DUF4153"/>
    <property type="match status" value="1"/>
</dbReference>
<feature type="region of interest" description="Disordered" evidence="1">
    <location>
        <begin position="1"/>
        <end position="37"/>
    </location>
</feature>
<dbReference type="AlphaFoldDB" id="G5INT7"/>
<dbReference type="RefSeq" id="WP_006783153.1">
    <property type="nucleotide sequence ID" value="NZ_CP040506.1"/>
</dbReference>
<dbReference type="PATRIC" id="fig|742737.3.peg.5157"/>
<proteinExistence type="predicted"/>
<dbReference type="Proteomes" id="UP000005384">
    <property type="component" value="Unassembled WGS sequence"/>
</dbReference>
<keyword evidence="4" id="KW-1185">Reference proteome</keyword>
<reference evidence="3 4" key="1">
    <citation type="submission" date="2011-08" db="EMBL/GenBank/DDBJ databases">
        <title>The Genome Sequence of Clostridium hathewayi WAL-18680.</title>
        <authorList>
            <consortium name="The Broad Institute Genome Sequencing Platform"/>
            <person name="Earl A."/>
            <person name="Ward D."/>
            <person name="Feldgarden M."/>
            <person name="Gevers D."/>
            <person name="Finegold S.M."/>
            <person name="Summanen P.H."/>
            <person name="Molitoris D.R."/>
            <person name="Song M."/>
            <person name="Daigneault M."/>
            <person name="Allen-Vercoe E."/>
            <person name="Young S.K."/>
            <person name="Zeng Q."/>
            <person name="Gargeya S."/>
            <person name="Fitzgerald M."/>
            <person name="Haas B."/>
            <person name="Abouelleil A."/>
            <person name="Alvarado L."/>
            <person name="Arachchi H.M."/>
            <person name="Berlin A."/>
            <person name="Brown A."/>
            <person name="Chapman S.B."/>
            <person name="Chen Z."/>
            <person name="Dunbar C."/>
            <person name="Freedman E."/>
            <person name="Gearin G."/>
            <person name="Gellesch M."/>
            <person name="Goldberg J."/>
            <person name="Griggs A."/>
            <person name="Gujja S."/>
            <person name="Heiman D."/>
            <person name="Howarth C."/>
            <person name="Larson L."/>
            <person name="Lui A."/>
            <person name="MacDonald P.J.P."/>
            <person name="Montmayeur A."/>
            <person name="Murphy C."/>
            <person name="Neiman D."/>
            <person name="Pearson M."/>
            <person name="Priest M."/>
            <person name="Roberts A."/>
            <person name="Saif S."/>
            <person name="Shea T."/>
            <person name="Shenoy N."/>
            <person name="Sisk P."/>
            <person name="Stolte C."/>
            <person name="Sykes S."/>
            <person name="Wortman J."/>
            <person name="Nusbaum C."/>
            <person name="Birren B."/>
        </authorList>
    </citation>
    <scope>NUCLEOTIDE SEQUENCE [LARGE SCALE GENOMIC DNA]</scope>
    <source>
        <strain evidence="3 4">WAL-18680</strain>
    </source>
</reference>
<feature type="transmembrane region" description="Helical" evidence="2">
    <location>
        <begin position="92"/>
        <end position="109"/>
    </location>
</feature>
<feature type="transmembrane region" description="Helical" evidence="2">
    <location>
        <begin position="365"/>
        <end position="386"/>
    </location>
</feature>
<protein>
    <submittedName>
        <fullName evidence="3">Uncharacterized protein</fullName>
    </submittedName>
</protein>
<name>G5INT7_9FIRM</name>
<feature type="transmembrane region" description="Helical" evidence="2">
    <location>
        <begin position="339"/>
        <end position="360"/>
    </location>
</feature>
<keyword evidence="2" id="KW-0472">Membrane</keyword>
<evidence type="ECO:0000313" key="3">
    <source>
        <dbReference type="EMBL" id="EHI56961.1"/>
    </source>
</evidence>
<feature type="transmembrane region" description="Helical" evidence="2">
    <location>
        <begin position="252"/>
        <end position="273"/>
    </location>
</feature>
<feature type="transmembrane region" description="Helical" evidence="2">
    <location>
        <begin position="121"/>
        <end position="145"/>
    </location>
</feature>
<organism evidence="3 4">
    <name type="scientific">Hungatella hathewayi WAL-18680</name>
    <dbReference type="NCBI Taxonomy" id="742737"/>
    <lineage>
        <taxon>Bacteria</taxon>
        <taxon>Bacillati</taxon>
        <taxon>Bacillota</taxon>
        <taxon>Clostridia</taxon>
        <taxon>Lachnospirales</taxon>
        <taxon>Lachnospiraceae</taxon>
        <taxon>Hungatella</taxon>
    </lineage>
</organism>
<feature type="compositionally biased region" description="Polar residues" evidence="1">
    <location>
        <begin position="1"/>
        <end position="12"/>
    </location>
</feature>
<keyword evidence="2" id="KW-0812">Transmembrane</keyword>
<gene>
    <name evidence="3" type="ORF">HMPREF9473_05165</name>
</gene>
<dbReference type="HOGENOM" id="CLU_025121_2_0_9"/>
<evidence type="ECO:0000313" key="4">
    <source>
        <dbReference type="Proteomes" id="UP000005384"/>
    </source>
</evidence>
<feature type="transmembrane region" description="Helical" evidence="2">
    <location>
        <begin position="170"/>
        <end position="190"/>
    </location>
</feature>
<feature type="transmembrane region" description="Helical" evidence="2">
    <location>
        <begin position="67"/>
        <end position="86"/>
    </location>
</feature>
<comment type="caution">
    <text evidence="3">The sequence shown here is derived from an EMBL/GenBank/DDBJ whole genome shotgun (WGS) entry which is preliminary data.</text>
</comment>
<feature type="transmembrane region" description="Helical" evidence="2">
    <location>
        <begin position="398"/>
        <end position="422"/>
    </location>
</feature>
<dbReference type="InterPro" id="IPR025291">
    <property type="entry name" value="DUF4153"/>
</dbReference>
<dbReference type="EMBL" id="ADLN01000128">
    <property type="protein sequence ID" value="EHI56961.1"/>
    <property type="molecule type" value="Genomic_DNA"/>
</dbReference>
<feature type="transmembrane region" description="Helical" evidence="2">
    <location>
        <begin position="210"/>
        <end position="232"/>
    </location>
</feature>
<keyword evidence="2" id="KW-1133">Transmembrane helix</keyword>